<accession>A0A430HZL3</accession>
<dbReference type="InterPro" id="IPR018721">
    <property type="entry name" value="DUF2252"/>
</dbReference>
<protein>
    <submittedName>
        <fullName evidence="2">DUF2252 domain-containing protein</fullName>
    </submittedName>
</protein>
<dbReference type="OrthoDB" id="1491115at2"/>
<gene>
    <name evidence="2" type="ORF">EAH68_04275</name>
</gene>
<dbReference type="Proteomes" id="UP000274907">
    <property type="component" value="Unassembled WGS sequence"/>
</dbReference>
<dbReference type="Pfam" id="PF10009">
    <property type="entry name" value="DUF2252"/>
    <property type="match status" value="1"/>
</dbReference>
<name>A0A430HZL3_9CORY</name>
<dbReference type="PANTHER" id="PTHR39441">
    <property type="entry name" value="DUF2252 DOMAIN-CONTAINING PROTEIN"/>
    <property type="match status" value="1"/>
</dbReference>
<evidence type="ECO:0000256" key="1">
    <source>
        <dbReference type="SAM" id="MobiDB-lite"/>
    </source>
</evidence>
<keyword evidence="3" id="KW-1185">Reference proteome</keyword>
<proteinExistence type="predicted"/>
<sequence>MTVTRGELAMLTTTGRDPLGLLREQNATREQWLIPLRMARMAQSPFTFYRGTAALMAADHSRDPHSGIPVVSSGDAHLSNFGFYATPQRTQAFDLNDFDESAWAPWEWDLKRLVTSVIIGGRDTDRSEKVVQAAAADAVRAYVSSLNTSDGYSPLERYYSHFNQEMARRHLGKESRRVLEEAAEDSRKRTSDRAARRLTEETADGKRRFFEAPPVMSHVADEVELNVADNYRQYLLSAKADIRMLLTHYTLEDIVRRVVGVGSVGTRCYLVLLRDADGGVLILQVKQALRSALEEYGGFPQPEVLTETTGVSGEGARVVGQQRILQAYSDPFLGFLQSASSGRSFYVRQYHDMKGSVEIGELGDTAFNGYAIVCGAVLARAHAQSVNARKVVTFIGGGKRIRRAILDWSNDYADLSLGDYQAFISSEMVDEKTGR</sequence>
<comment type="caution">
    <text evidence="2">The sequence shown here is derived from an EMBL/GenBank/DDBJ whole genome shotgun (WGS) entry which is preliminary data.</text>
</comment>
<dbReference type="AlphaFoldDB" id="A0A430HZL3"/>
<evidence type="ECO:0000313" key="2">
    <source>
        <dbReference type="EMBL" id="RSZ64224.1"/>
    </source>
</evidence>
<evidence type="ECO:0000313" key="3">
    <source>
        <dbReference type="Proteomes" id="UP000274907"/>
    </source>
</evidence>
<dbReference type="PANTHER" id="PTHR39441:SF1">
    <property type="entry name" value="DUF2252 DOMAIN-CONTAINING PROTEIN"/>
    <property type="match status" value="1"/>
</dbReference>
<dbReference type="EMBL" id="RXHJ01000005">
    <property type="protein sequence ID" value="RSZ64224.1"/>
    <property type="molecule type" value="Genomic_DNA"/>
</dbReference>
<reference evidence="2 3" key="1">
    <citation type="submission" date="2018-12" db="EMBL/GenBank/DDBJ databases">
        <title>YIM 101343 draft genome.</title>
        <authorList>
            <person name="Chen X."/>
        </authorList>
    </citation>
    <scope>NUCLEOTIDE SEQUENCE [LARGE SCALE GENOMIC DNA]</scope>
    <source>
        <strain evidence="2 3">YIM 101343</strain>
    </source>
</reference>
<organism evidence="2 3">
    <name type="scientific">Corynebacterium hylobatis</name>
    <dbReference type="NCBI Taxonomy" id="1859290"/>
    <lineage>
        <taxon>Bacteria</taxon>
        <taxon>Bacillati</taxon>
        <taxon>Actinomycetota</taxon>
        <taxon>Actinomycetes</taxon>
        <taxon>Mycobacteriales</taxon>
        <taxon>Corynebacteriaceae</taxon>
        <taxon>Corynebacterium</taxon>
    </lineage>
</organism>
<dbReference type="RefSeq" id="WP_126120097.1">
    <property type="nucleotide sequence ID" value="NZ_RXHJ01000005.1"/>
</dbReference>
<feature type="region of interest" description="Disordered" evidence="1">
    <location>
        <begin position="178"/>
        <end position="200"/>
    </location>
</feature>